<proteinExistence type="inferred from homology"/>
<accession>A0A1M4VV97</accession>
<dbReference type="InterPro" id="IPR000917">
    <property type="entry name" value="Sulfatase_N"/>
</dbReference>
<dbReference type="InterPro" id="IPR050738">
    <property type="entry name" value="Sulfatase"/>
</dbReference>
<dbReference type="PANTHER" id="PTHR42693:SF53">
    <property type="entry name" value="ENDO-4-O-SULFATASE"/>
    <property type="match status" value="1"/>
</dbReference>
<dbReference type="AlphaFoldDB" id="A0A1M4VV97"/>
<evidence type="ECO:0000313" key="6">
    <source>
        <dbReference type="Proteomes" id="UP000184164"/>
    </source>
</evidence>
<dbReference type="Pfam" id="PF00884">
    <property type="entry name" value="Sulfatase"/>
    <property type="match status" value="1"/>
</dbReference>
<evidence type="ECO:0000256" key="2">
    <source>
        <dbReference type="ARBA" id="ARBA00022801"/>
    </source>
</evidence>
<dbReference type="GO" id="GO:0004065">
    <property type="term" value="F:arylsulfatase activity"/>
    <property type="evidence" value="ECO:0007669"/>
    <property type="project" value="TreeGrafter"/>
</dbReference>
<gene>
    <name evidence="5" type="ORF">SAMN05444274_102221</name>
</gene>
<name>A0A1M4VV97_9BACT</name>
<keyword evidence="2" id="KW-0378">Hydrolase</keyword>
<feature type="region of interest" description="Disordered" evidence="3">
    <location>
        <begin position="456"/>
        <end position="479"/>
    </location>
</feature>
<evidence type="ECO:0000256" key="3">
    <source>
        <dbReference type="SAM" id="MobiDB-lite"/>
    </source>
</evidence>
<dbReference type="EMBL" id="FQUM01000002">
    <property type="protein sequence ID" value="SHE72820.1"/>
    <property type="molecule type" value="Genomic_DNA"/>
</dbReference>
<dbReference type="Proteomes" id="UP000184164">
    <property type="component" value="Unassembled WGS sequence"/>
</dbReference>
<comment type="similarity">
    <text evidence="1">Belongs to the sulfatase family.</text>
</comment>
<dbReference type="Gene3D" id="3.40.720.10">
    <property type="entry name" value="Alkaline Phosphatase, subunit A"/>
    <property type="match status" value="1"/>
</dbReference>
<feature type="domain" description="Sulfatase N-terminal" evidence="4">
    <location>
        <begin position="34"/>
        <end position="343"/>
    </location>
</feature>
<protein>
    <submittedName>
        <fullName evidence="5">Arylsulfatase</fullName>
    </submittedName>
</protein>
<dbReference type="CDD" id="cd16026">
    <property type="entry name" value="GALNS_like"/>
    <property type="match status" value="1"/>
</dbReference>
<feature type="compositionally biased region" description="Basic and acidic residues" evidence="3">
    <location>
        <begin position="470"/>
        <end position="479"/>
    </location>
</feature>
<dbReference type="SUPFAM" id="SSF53649">
    <property type="entry name" value="Alkaline phosphatase-like"/>
    <property type="match status" value="1"/>
</dbReference>
<sequence>MKMRTKLPALIFLGITFILGSCKMEKNTQESNPPNVVLIYLDDMGYGDLSLTGSTGYKTPNIDKIANNGMFFTHFYSPQAVCSASRAGLLTGCYPNRIGITGALSHKSEIGISSDEKTIAGVLKQKGYKTAIYGKWHLGFQEQFLPTNHGFDEFCGIPYSNDMWPLHPTGTYPELPLFENENIANPAITPEDQSQFTTLFTSRAIDFIKRNKNSPFFVYLPQPMPHVPLYVSDKFKGKSEQGLYGDVLMEIDWGVGQIIKTLEETGLIENTLVIFTSDNGPWLNYGNHAGSTGGLREGKGTSFEGGQRVPCLMMWKGVIPEATICNNLAAGIDILPTLAEIADAPLPDNKIDGISLLPLLKGDFEANPRQEFYYYYRKNALEAVRNNTWKLVFPHPGRTYENFQPGNDGAPGKVDGNHQFEGGLYDLRRDPGERYDVSKTYPKIVEELKKLAENAREDLGDELTGFPGRNRREPGKIKN</sequence>
<dbReference type="PROSITE" id="PS51257">
    <property type="entry name" value="PROKAR_LIPOPROTEIN"/>
    <property type="match status" value="1"/>
</dbReference>
<reference evidence="6" key="1">
    <citation type="submission" date="2016-11" db="EMBL/GenBank/DDBJ databases">
        <authorList>
            <person name="Varghese N."/>
            <person name="Submissions S."/>
        </authorList>
    </citation>
    <scope>NUCLEOTIDE SEQUENCE [LARGE SCALE GENOMIC DNA]</scope>
    <source>
        <strain evidence="6">DSM 26910</strain>
    </source>
</reference>
<evidence type="ECO:0000313" key="5">
    <source>
        <dbReference type="EMBL" id="SHE72820.1"/>
    </source>
</evidence>
<dbReference type="PANTHER" id="PTHR42693">
    <property type="entry name" value="ARYLSULFATASE FAMILY MEMBER"/>
    <property type="match status" value="1"/>
</dbReference>
<organism evidence="5 6">
    <name type="scientific">Mariniphaga anaerophila</name>
    <dbReference type="NCBI Taxonomy" id="1484053"/>
    <lineage>
        <taxon>Bacteria</taxon>
        <taxon>Pseudomonadati</taxon>
        <taxon>Bacteroidota</taxon>
        <taxon>Bacteroidia</taxon>
        <taxon>Marinilabiliales</taxon>
        <taxon>Prolixibacteraceae</taxon>
        <taxon>Mariniphaga</taxon>
    </lineage>
</organism>
<evidence type="ECO:0000256" key="1">
    <source>
        <dbReference type="ARBA" id="ARBA00008779"/>
    </source>
</evidence>
<dbReference type="OrthoDB" id="9765065at2"/>
<keyword evidence="6" id="KW-1185">Reference proteome</keyword>
<dbReference type="Pfam" id="PF14707">
    <property type="entry name" value="Sulfatase_C"/>
    <property type="match status" value="1"/>
</dbReference>
<dbReference type="STRING" id="1484053.SAMN05444274_102221"/>
<evidence type="ECO:0000259" key="4">
    <source>
        <dbReference type="Pfam" id="PF00884"/>
    </source>
</evidence>
<dbReference type="InterPro" id="IPR017850">
    <property type="entry name" value="Alkaline_phosphatase_core_sf"/>
</dbReference>
<dbReference type="Gene3D" id="3.30.1120.10">
    <property type="match status" value="1"/>
</dbReference>